<sequence>MYYDLANFDYAPLGISPRDLGFNQIFRAGIDVKLLDVSSNNGDFSGSIVYNSDFKRLMSRMREGASGVLLNDYVLEKKFIQFLSQNDNFLILSINKLLADSGFSRQRDLLFMRKMVRYLESSRIKFSIVTFAENPVLQYSRMQLLYISQLVFSNPDHAKEHITNLKDIIVEG</sequence>
<evidence type="ECO:0000313" key="1">
    <source>
        <dbReference type="EMBL" id="ASI13389.1"/>
    </source>
</evidence>
<keyword evidence="2" id="KW-1185">Reference proteome</keyword>
<dbReference type="AlphaFoldDB" id="A0A218NLQ3"/>
<dbReference type="EMBL" id="CP019964">
    <property type="protein sequence ID" value="ASI13389.1"/>
    <property type="molecule type" value="Genomic_DNA"/>
</dbReference>
<dbReference type="RefSeq" id="WP_088819560.1">
    <property type="nucleotide sequence ID" value="NZ_CP019964.1"/>
</dbReference>
<dbReference type="Proteomes" id="UP000197679">
    <property type="component" value="Chromosome"/>
</dbReference>
<dbReference type="Gene3D" id="3.20.20.140">
    <property type="entry name" value="Metal-dependent hydrolases"/>
    <property type="match status" value="1"/>
</dbReference>
<organism evidence="1 2">
    <name type="scientific">Candidatus Mancarchaeum acidiphilum</name>
    <dbReference type="NCBI Taxonomy" id="1920749"/>
    <lineage>
        <taxon>Archaea</taxon>
        <taxon>Candidatus Micrarchaeota</taxon>
        <taxon>Candidatus Mancarchaeum</taxon>
    </lineage>
</organism>
<gene>
    <name evidence="1" type="ORF">Mia14_0046</name>
</gene>
<reference evidence="1 2" key="1">
    <citation type="journal article" date="2017" name="Nat. Commun.">
        <title>'ARMAN' archaea depend on association with euryarchaeal host in culture and in situ.</title>
        <authorList>
            <person name="Golyshina O."/>
            <person name="Toshchakov S."/>
            <person name="Makarova K."/>
            <person name="Gavrilov S."/>
            <person name="Korzhenkov A."/>
            <person name="La Cono V."/>
            <person name="Arcadi E."/>
            <person name="Nechitaylo T."/>
            <person name="Ferrer M."/>
            <person name="Kublanov I."/>
            <person name="Wolf Y."/>
            <person name="Yakimov M."/>
            <person name="Golyshin P."/>
            <person name="Slesarev A."/>
            <person name="Kozyavkin S."/>
        </authorList>
    </citation>
    <scope>NUCLEOTIDE SEQUENCE [LARGE SCALE GENOMIC DNA]</scope>
    <source>
        <strain evidence="1 2">Mia14</strain>
    </source>
</reference>
<name>A0A218NLQ3_9ARCH</name>
<evidence type="ECO:0000313" key="2">
    <source>
        <dbReference type="Proteomes" id="UP000197679"/>
    </source>
</evidence>
<dbReference type="GeneID" id="33313606"/>
<protein>
    <submittedName>
        <fullName evidence="1">Uncharacterized protein</fullName>
    </submittedName>
</protein>
<dbReference type="KEGG" id="marh:Mia14_0046"/>
<accession>A0A218NLQ3</accession>
<proteinExistence type="predicted"/>